<dbReference type="Proteomes" id="UP000490386">
    <property type="component" value="Unassembled WGS sequence"/>
</dbReference>
<proteinExistence type="predicted"/>
<reference evidence="2 3" key="1">
    <citation type="submission" date="2019-09" db="EMBL/GenBank/DDBJ databases">
        <title>Phylogeny of genus Pseudoclavibacter and closely related genus.</title>
        <authorList>
            <person name="Li Y."/>
        </authorList>
    </citation>
    <scope>NUCLEOTIDE SEQUENCE [LARGE SCALE GENOMIC DNA]</scope>
    <source>
        <strain evidence="2 3">THG-MD12</strain>
    </source>
</reference>
<organism evidence="2 3">
    <name type="scientific">Pseudoclavibacter terrae</name>
    <dbReference type="NCBI Taxonomy" id="1530195"/>
    <lineage>
        <taxon>Bacteria</taxon>
        <taxon>Bacillati</taxon>
        <taxon>Actinomycetota</taxon>
        <taxon>Actinomycetes</taxon>
        <taxon>Micrococcales</taxon>
        <taxon>Microbacteriaceae</taxon>
        <taxon>Pseudoclavibacter</taxon>
    </lineage>
</organism>
<feature type="chain" id="PRO_5029725171" evidence="1">
    <location>
        <begin position="40"/>
        <end position="304"/>
    </location>
</feature>
<dbReference type="AlphaFoldDB" id="A0A7J5B4Q3"/>
<sequence>MNDDLSPETATTSSRRTVLTAAAWTVPVLAAATATPALAASLCTPTNVLLSWANTGVVAQPEPGDNTQVGFSRTFPFQLVNQRPTRSTMNVAVSHAYTGNARSADVLTSTGAVAARNGTRTQVSGVGNVGGTNAPGYTVAQRIGTAAAPIGRSAVTAGDYQTVTFTFPEPVSNVRFSVTDIDRSWEENGTRDFWDAVTILGLSPAPAAGTGFAAVPGLGSTNMVGTGTLANPYRRSVNGNIAEATAGGNLDVTISATITSFQIRYRNYGYSFQASGTSLAPTTDNNQTIFISQMRVDRAASVCL</sequence>
<evidence type="ECO:0000313" key="2">
    <source>
        <dbReference type="EMBL" id="KAB1639165.1"/>
    </source>
</evidence>
<dbReference type="OrthoDB" id="4861362at2"/>
<protein>
    <submittedName>
        <fullName evidence="2">Uncharacterized protein</fullName>
    </submittedName>
</protein>
<keyword evidence="1" id="KW-0732">Signal</keyword>
<name>A0A7J5B4Q3_9MICO</name>
<gene>
    <name evidence="2" type="ORF">F8O03_02140</name>
</gene>
<evidence type="ECO:0000256" key="1">
    <source>
        <dbReference type="SAM" id="SignalP"/>
    </source>
</evidence>
<accession>A0A7J5B4Q3</accession>
<feature type="signal peptide" evidence="1">
    <location>
        <begin position="1"/>
        <end position="39"/>
    </location>
</feature>
<dbReference type="RefSeq" id="WP_151422181.1">
    <property type="nucleotide sequence ID" value="NZ_CANKVH010000008.1"/>
</dbReference>
<comment type="caution">
    <text evidence="2">The sequence shown here is derived from an EMBL/GenBank/DDBJ whole genome shotgun (WGS) entry which is preliminary data.</text>
</comment>
<keyword evidence="3" id="KW-1185">Reference proteome</keyword>
<dbReference type="PROSITE" id="PS51318">
    <property type="entry name" value="TAT"/>
    <property type="match status" value="1"/>
</dbReference>
<dbReference type="InterPro" id="IPR006311">
    <property type="entry name" value="TAT_signal"/>
</dbReference>
<dbReference type="EMBL" id="WBJX01000001">
    <property type="protein sequence ID" value="KAB1639165.1"/>
    <property type="molecule type" value="Genomic_DNA"/>
</dbReference>
<evidence type="ECO:0000313" key="3">
    <source>
        <dbReference type="Proteomes" id="UP000490386"/>
    </source>
</evidence>